<evidence type="ECO:0008006" key="4">
    <source>
        <dbReference type="Google" id="ProtNLM"/>
    </source>
</evidence>
<feature type="transmembrane region" description="Helical" evidence="1">
    <location>
        <begin position="44"/>
        <end position="67"/>
    </location>
</feature>
<feature type="transmembrane region" description="Helical" evidence="1">
    <location>
        <begin position="111"/>
        <end position="137"/>
    </location>
</feature>
<organism evidence="2 3">
    <name type="scientific">Candidatus Uhrbacteria bacterium RIFCSPHIGHO2_02_FULL_60_10</name>
    <dbReference type="NCBI Taxonomy" id="1802392"/>
    <lineage>
        <taxon>Bacteria</taxon>
        <taxon>Candidatus Uhriibacteriota</taxon>
    </lineage>
</organism>
<dbReference type="EMBL" id="MGEA01000011">
    <property type="protein sequence ID" value="OGL74643.1"/>
    <property type="molecule type" value="Genomic_DNA"/>
</dbReference>
<keyword evidence="1" id="KW-0812">Transmembrane</keyword>
<evidence type="ECO:0000256" key="1">
    <source>
        <dbReference type="SAM" id="Phobius"/>
    </source>
</evidence>
<evidence type="ECO:0000313" key="2">
    <source>
        <dbReference type="EMBL" id="OGL74643.1"/>
    </source>
</evidence>
<sequence length="150" mass="16570">MTLNKYFPWAFGLSLGGTLFAGYLSGVKLLTQTCAFGESCPLVWGYSACHFGLAMFAVLLVSSAVGLWSRHEADRPKSVWINLFMATVGVIFAGTLTIQELWRWRETGVRFYGLGLSSCFYGAVFFLILLILTVMAVRFNRRPASVPPPA</sequence>
<keyword evidence="1" id="KW-1133">Transmembrane helix</keyword>
<dbReference type="Proteomes" id="UP000177088">
    <property type="component" value="Unassembled WGS sequence"/>
</dbReference>
<gene>
    <name evidence="2" type="ORF">A3C96_04290</name>
</gene>
<keyword evidence="1" id="KW-0472">Membrane</keyword>
<accession>A0A1F7U8P6</accession>
<feature type="transmembrane region" description="Helical" evidence="1">
    <location>
        <begin position="7"/>
        <end position="24"/>
    </location>
</feature>
<comment type="caution">
    <text evidence="2">The sequence shown here is derived from an EMBL/GenBank/DDBJ whole genome shotgun (WGS) entry which is preliminary data.</text>
</comment>
<protein>
    <recommendedName>
        <fullName evidence="4">Vitamin K epoxide reductase domain-containing protein</fullName>
    </recommendedName>
</protein>
<feature type="transmembrane region" description="Helical" evidence="1">
    <location>
        <begin position="79"/>
        <end position="99"/>
    </location>
</feature>
<name>A0A1F7U8P6_9BACT</name>
<proteinExistence type="predicted"/>
<evidence type="ECO:0000313" key="3">
    <source>
        <dbReference type="Proteomes" id="UP000177088"/>
    </source>
</evidence>
<dbReference type="AlphaFoldDB" id="A0A1F7U8P6"/>
<reference evidence="2 3" key="1">
    <citation type="journal article" date="2016" name="Nat. Commun.">
        <title>Thousands of microbial genomes shed light on interconnected biogeochemical processes in an aquifer system.</title>
        <authorList>
            <person name="Anantharaman K."/>
            <person name="Brown C.T."/>
            <person name="Hug L.A."/>
            <person name="Sharon I."/>
            <person name="Castelle C.J."/>
            <person name="Probst A.J."/>
            <person name="Thomas B.C."/>
            <person name="Singh A."/>
            <person name="Wilkins M.J."/>
            <person name="Karaoz U."/>
            <person name="Brodie E.L."/>
            <person name="Williams K.H."/>
            <person name="Hubbard S.S."/>
            <person name="Banfield J.F."/>
        </authorList>
    </citation>
    <scope>NUCLEOTIDE SEQUENCE [LARGE SCALE GENOMIC DNA]</scope>
</reference>